<dbReference type="RefSeq" id="WP_091650629.1">
    <property type="nucleotide sequence ID" value="NZ_FNHQ01000016.1"/>
</dbReference>
<dbReference type="Proteomes" id="UP000199309">
    <property type="component" value="Unassembled WGS sequence"/>
</dbReference>
<dbReference type="EMBL" id="FNHQ01000016">
    <property type="protein sequence ID" value="SDM89815.1"/>
    <property type="molecule type" value="Genomic_DNA"/>
</dbReference>
<dbReference type="OrthoDB" id="7437075at2"/>
<keyword evidence="2" id="KW-1185">Reference proteome</keyword>
<organism evidence="1 2">
    <name type="scientific">Megasphaera paucivorans</name>
    <dbReference type="NCBI Taxonomy" id="349095"/>
    <lineage>
        <taxon>Bacteria</taxon>
        <taxon>Bacillati</taxon>
        <taxon>Bacillota</taxon>
        <taxon>Negativicutes</taxon>
        <taxon>Veillonellales</taxon>
        <taxon>Veillonellaceae</taxon>
        <taxon>Megasphaera</taxon>
    </lineage>
</organism>
<reference evidence="1 2" key="1">
    <citation type="submission" date="2016-10" db="EMBL/GenBank/DDBJ databases">
        <authorList>
            <person name="de Groot N.N."/>
        </authorList>
    </citation>
    <scope>NUCLEOTIDE SEQUENCE [LARGE SCALE GENOMIC DNA]</scope>
    <source>
        <strain evidence="1 2">DSM 16981</strain>
    </source>
</reference>
<accession>A0A1G9X0E4</accession>
<sequence length="1081" mass="124779">MDKSVSPYDFLKSRRPNQFSDSVELQKAQLDRNFFDYYLESLTNRNEEKTFELFCKRLAELEICPNLISQTGPTGGGDSKVDSETYPVSDNTALTWYVGIGRQAASERWAFAFSAKKDWKSKIVADVKNILSTDRNYTTIFFMSNQYVPDKKRAITEDELTKKYSVQVKILDRLWLLDKVFNNHNEQVAAEIFGLSESFKEIINVGPLDYKRRKELDTLENEIKNLIADGVQNGSIVQMAINAAILSRELERSLAETMGKFNRAIILADKYGTVVQRKECVYESAQTLYYWYEEFDEFYNKYCDYEKLVVGGSNVYDIECLTKLWINLFIISKKNSSEKRIRMHTEKLISEYERLINDKNRPNSALEAKANYVFVKLLLGQDANVLFEELSSIITESQGVLDFSLDTISKIIMELAPQVEESNSFDKLFETIVAMTNNRKQEIISAKLLLTRGQQLVNQKPFKAVRYIGRAVFSLYKEESKEDFLLALFLIGHACENLDLLWASRGFYFNAFYIGFIDYMKYDRLSPVLVASSTSMKMVELRLGRIPQLLAWHKMDNISCCLLSSVGYDTSKINKTENNMDLFDTILGMLFLRVPFEQLPKLSLLPDLLDKYQLYMASIALKYTLGYIDKSFFVGRNSNEIHQFMKDWYNQPAKDQITNVSTLGLHNIELLQSKILGCNIIIEADQKFPCIELSESILAALESFLATAPIDQIISVTPKVHIFVKYVASEKFKISYNKVGSQKYNIICSDFHKEEFCHAQHLTKRVILDFIAKLMAHILIFKDSKTQIKKMIEEDNVFDRSLDFTGSIFLTEDLFGKNSMILMNFISMDDTDYTLKRNIPVQFQDNLHSNDADAVKFNKLTWHAFPPGTFDPENIRHKNMEVVSMINLSLWNKARWQGVIFVRSRERYEGIPILSPFFTNKDAGISIFKEWISMFGKVDEKNIITVGLIKGINKNNLSHYKMIFGANLDVLMSGNNKYITTANRFQRMTPNNDDNFKNFEDIILKRGKQYYLMPSYMNPKDNRPELAVDYAILKNDIEIKNAWEIGPESWLSAAITPDDDPFIPHHVTKAPITEVITQQKK</sequence>
<name>A0A1G9X0E4_9FIRM</name>
<protein>
    <submittedName>
        <fullName evidence="1">Uncharacterized protein</fullName>
    </submittedName>
</protein>
<dbReference type="AlphaFoldDB" id="A0A1G9X0E4"/>
<evidence type="ECO:0000313" key="1">
    <source>
        <dbReference type="EMBL" id="SDM89815.1"/>
    </source>
</evidence>
<proteinExistence type="predicted"/>
<dbReference type="STRING" id="349095.SAMN05660299_01721"/>
<evidence type="ECO:0000313" key="2">
    <source>
        <dbReference type="Proteomes" id="UP000199309"/>
    </source>
</evidence>
<gene>
    <name evidence="1" type="ORF">SAMN05660299_01721</name>
</gene>